<keyword evidence="1" id="KW-1133">Transmembrane helix</keyword>
<keyword evidence="3" id="KW-1185">Reference proteome</keyword>
<sequence>MSNWLYIVYALILGVVSIFTGEIITFVMLGFISLSLFNINSTLLKIYHQNNEKNNNKGRK</sequence>
<dbReference type="Proteomes" id="UP001238088">
    <property type="component" value="Unassembled WGS sequence"/>
</dbReference>
<protein>
    <submittedName>
        <fullName evidence="2">Uncharacterized protein</fullName>
    </submittedName>
</protein>
<comment type="caution">
    <text evidence="2">The sequence shown here is derived from an EMBL/GenBank/DDBJ whole genome shotgun (WGS) entry which is preliminary data.</text>
</comment>
<evidence type="ECO:0000313" key="2">
    <source>
        <dbReference type="EMBL" id="MDQ0271737.1"/>
    </source>
</evidence>
<evidence type="ECO:0000313" key="3">
    <source>
        <dbReference type="Proteomes" id="UP001238088"/>
    </source>
</evidence>
<dbReference type="EMBL" id="JAUSUB010000016">
    <property type="protein sequence ID" value="MDQ0271737.1"/>
    <property type="molecule type" value="Genomic_DNA"/>
</dbReference>
<name>A0ABU0AKD8_9BACI</name>
<feature type="transmembrane region" description="Helical" evidence="1">
    <location>
        <begin position="6"/>
        <end position="37"/>
    </location>
</feature>
<organism evidence="2 3">
    <name type="scientific">Cytobacillus purgationiresistens</name>
    <dbReference type="NCBI Taxonomy" id="863449"/>
    <lineage>
        <taxon>Bacteria</taxon>
        <taxon>Bacillati</taxon>
        <taxon>Bacillota</taxon>
        <taxon>Bacilli</taxon>
        <taxon>Bacillales</taxon>
        <taxon>Bacillaceae</taxon>
        <taxon>Cytobacillus</taxon>
    </lineage>
</organism>
<accession>A0ABU0AKD8</accession>
<gene>
    <name evidence="2" type="ORF">J2S17_003625</name>
</gene>
<keyword evidence="1" id="KW-0812">Transmembrane</keyword>
<reference evidence="2 3" key="1">
    <citation type="submission" date="2023-07" db="EMBL/GenBank/DDBJ databases">
        <title>Genomic Encyclopedia of Type Strains, Phase IV (KMG-IV): sequencing the most valuable type-strain genomes for metagenomic binning, comparative biology and taxonomic classification.</title>
        <authorList>
            <person name="Goeker M."/>
        </authorList>
    </citation>
    <scope>NUCLEOTIDE SEQUENCE [LARGE SCALE GENOMIC DNA]</scope>
    <source>
        <strain evidence="2 3">DSM 23494</strain>
    </source>
</reference>
<keyword evidence="1" id="KW-0472">Membrane</keyword>
<evidence type="ECO:0000256" key="1">
    <source>
        <dbReference type="SAM" id="Phobius"/>
    </source>
</evidence>
<proteinExistence type="predicted"/>